<dbReference type="EMBL" id="AWWV01012009">
    <property type="protein sequence ID" value="OMO69476.1"/>
    <property type="molecule type" value="Genomic_DNA"/>
</dbReference>
<evidence type="ECO:0008006" key="4">
    <source>
        <dbReference type="Google" id="ProtNLM"/>
    </source>
</evidence>
<feature type="signal peptide" evidence="1">
    <location>
        <begin position="1"/>
        <end position="26"/>
    </location>
</feature>
<evidence type="ECO:0000313" key="3">
    <source>
        <dbReference type="Proteomes" id="UP000188268"/>
    </source>
</evidence>
<dbReference type="AlphaFoldDB" id="A0A1R3HGI3"/>
<keyword evidence="3" id="KW-1185">Reference proteome</keyword>
<dbReference type="Proteomes" id="UP000188268">
    <property type="component" value="Unassembled WGS sequence"/>
</dbReference>
<evidence type="ECO:0000256" key="1">
    <source>
        <dbReference type="SAM" id="SignalP"/>
    </source>
</evidence>
<organism evidence="2 3">
    <name type="scientific">Corchorus capsularis</name>
    <name type="common">Jute</name>
    <dbReference type="NCBI Taxonomy" id="210143"/>
    <lineage>
        <taxon>Eukaryota</taxon>
        <taxon>Viridiplantae</taxon>
        <taxon>Streptophyta</taxon>
        <taxon>Embryophyta</taxon>
        <taxon>Tracheophyta</taxon>
        <taxon>Spermatophyta</taxon>
        <taxon>Magnoliopsida</taxon>
        <taxon>eudicotyledons</taxon>
        <taxon>Gunneridae</taxon>
        <taxon>Pentapetalae</taxon>
        <taxon>rosids</taxon>
        <taxon>malvids</taxon>
        <taxon>Malvales</taxon>
        <taxon>Malvaceae</taxon>
        <taxon>Grewioideae</taxon>
        <taxon>Apeibeae</taxon>
        <taxon>Corchorus</taxon>
    </lineage>
</organism>
<comment type="caution">
    <text evidence="2">The sequence shown here is derived from an EMBL/GenBank/DDBJ whole genome shotgun (WGS) entry which is preliminary data.</text>
</comment>
<accession>A0A1R3HGI3</accession>
<feature type="chain" id="PRO_5012164334" description="Rapid ALkalinization Factor" evidence="1">
    <location>
        <begin position="27"/>
        <end position="117"/>
    </location>
</feature>
<gene>
    <name evidence="2" type="ORF">CCACVL1_19488</name>
</gene>
<dbReference type="Gramene" id="OMO69476">
    <property type="protein sequence ID" value="OMO69476"/>
    <property type="gene ID" value="CCACVL1_19488"/>
</dbReference>
<evidence type="ECO:0000313" key="2">
    <source>
        <dbReference type="EMBL" id="OMO69476.1"/>
    </source>
</evidence>
<protein>
    <recommendedName>
        <fullName evidence="4">Rapid ALkalinization Factor</fullName>
    </recommendedName>
</protein>
<name>A0A1R3HGI3_COCAP</name>
<proteinExistence type="predicted"/>
<keyword evidence="1" id="KW-0732">Signal</keyword>
<sequence length="117" mass="12903">MGILSNMKRDAAMVLVIMVLLSSSAAASHSNGTMQQQEFLMDDVLIDDLVISFADPPMRHLLQPSAHPAIDLSQFGHKVFCDRPPGYTSCLPQMNTNNKIGEPCGPDVYLNRNCNQR</sequence>
<reference evidence="2 3" key="1">
    <citation type="submission" date="2013-09" db="EMBL/GenBank/DDBJ databases">
        <title>Corchorus capsularis genome sequencing.</title>
        <authorList>
            <person name="Alam M."/>
            <person name="Haque M.S."/>
            <person name="Islam M.S."/>
            <person name="Emdad E.M."/>
            <person name="Islam M.M."/>
            <person name="Ahmed B."/>
            <person name="Halim A."/>
            <person name="Hossen Q.M.M."/>
            <person name="Hossain M.Z."/>
            <person name="Ahmed R."/>
            <person name="Khan M.M."/>
            <person name="Islam R."/>
            <person name="Rashid M.M."/>
            <person name="Khan S.A."/>
            <person name="Rahman M.S."/>
            <person name="Alam M."/>
        </authorList>
    </citation>
    <scope>NUCLEOTIDE SEQUENCE [LARGE SCALE GENOMIC DNA]</scope>
    <source>
        <strain evidence="3">cv. CVL-1</strain>
        <tissue evidence="2">Whole seedling</tissue>
    </source>
</reference>